<dbReference type="OrthoDB" id="4470569at2"/>
<dbReference type="AlphaFoldDB" id="A0A1Q4H6H3"/>
<dbReference type="EMBL" id="MIJD01000480">
    <property type="protein sequence ID" value="OPE45579.1"/>
    <property type="molecule type" value="Genomic_DNA"/>
</dbReference>
<dbReference type="GO" id="GO:0006508">
    <property type="term" value="P:proteolysis"/>
    <property type="evidence" value="ECO:0007669"/>
    <property type="project" value="InterPro"/>
</dbReference>
<dbReference type="PANTHER" id="PTHR18919">
    <property type="entry name" value="ACETYL-COA C-ACYLTRANSFERASE"/>
    <property type="match status" value="1"/>
</dbReference>
<dbReference type="EMBL" id="PDCR01000022">
    <property type="protein sequence ID" value="PEG53151.1"/>
    <property type="molecule type" value="Genomic_DNA"/>
</dbReference>
<evidence type="ECO:0000313" key="6">
    <source>
        <dbReference type="EMBL" id="PEG53151.1"/>
    </source>
</evidence>
<evidence type="ECO:0000256" key="3">
    <source>
        <dbReference type="ARBA" id="ARBA00023315"/>
    </source>
</evidence>
<comment type="caution">
    <text evidence="6">The sequence shown here is derived from an EMBL/GenBank/DDBJ whole genome shotgun (WGS) entry which is preliminary data.</text>
</comment>
<dbReference type="STRING" id="1801.BRW64_23835"/>
<dbReference type="GO" id="GO:0004190">
    <property type="term" value="F:aspartic-type endopeptidase activity"/>
    <property type="evidence" value="ECO:0007669"/>
    <property type="project" value="InterPro"/>
</dbReference>
<proteinExistence type="inferred from homology"/>
<evidence type="ECO:0000256" key="1">
    <source>
        <dbReference type="ARBA" id="ARBA00010982"/>
    </source>
</evidence>
<sequence>MVDPRTPVIVGVGQFTERIDLPGYRGMSSVELATEAARAALADTGADVTAVAEAIEVFAALRQFEISTPFSAAPLGCSDNYPRSVAARIGADPARAVLEPLGGSGSQKVVTEFSAAIAAGDAEVVLVFGSENGSTLRHFAGRDDKPDHSEQIGGQLEDRGYGFEQYMDEYTATHGLTGAPVQYGLLDNARRAGLGATVADYRTAMAELFAPFSKVAAKNPFSSSPVERSVDELVTVTPENRMICDPYPRLMVARDQVNQGAAVLIMSVAAARRLAVPEQNWVYLHGHADLVEQPLLDREQLGTSVSAEYAVAEALRVAGIGLDDVSTFDLYSCFPFPVFTVCDTTGLATDDPRGLTLTGGLPFFGGPGNSYSLHGIAETVLSMRDNPGRFGLVGANGGVMSKYSVGVYSTQPVEWAADRSRELQAQINERPRIAVTRHPEGRGSIETYSVRYDWPEVTGVIIGRLDADGSRFMALTTDEDLLALMTDGDPLGAAIIVTPGEQKNHARPA</sequence>
<evidence type="ECO:0000313" key="8">
    <source>
        <dbReference type="Proteomes" id="UP000220340"/>
    </source>
</evidence>
<gene>
    <name evidence="5" type="ORF">BV510_27830</name>
    <name evidence="6" type="ORF">CRI78_17320</name>
</gene>
<dbReference type="GO" id="GO:0016746">
    <property type="term" value="F:acyltransferase activity"/>
    <property type="evidence" value="ECO:0007669"/>
    <property type="project" value="UniProtKB-KW"/>
</dbReference>
<dbReference type="InterPro" id="IPR040771">
    <property type="entry name" value="TLP1_add_C"/>
</dbReference>
<dbReference type="Gene3D" id="3.40.47.10">
    <property type="match status" value="1"/>
</dbReference>
<dbReference type="Pfam" id="PF18313">
    <property type="entry name" value="TLP1_add_C"/>
    <property type="match status" value="1"/>
</dbReference>
<keyword evidence="2 6" id="KW-0808">Transferase</keyword>
<dbReference type="Gene3D" id="2.40.50.840">
    <property type="match status" value="1"/>
</dbReference>
<keyword evidence="8" id="KW-1185">Reference proteome</keyword>
<feature type="domain" description="Thiolase-like protein type 1 additional C-terminal" evidence="4">
    <location>
        <begin position="422"/>
        <end position="501"/>
    </location>
</feature>
<comment type="similarity">
    <text evidence="1">Belongs to the thiolase-like superfamily. Thiolase family.</text>
</comment>
<dbReference type="SUPFAM" id="SSF53901">
    <property type="entry name" value="Thiolase-like"/>
    <property type="match status" value="2"/>
</dbReference>
<dbReference type="RefSeq" id="WP_073858930.1">
    <property type="nucleotide sequence ID" value="NZ_BAAATC010000004.1"/>
</dbReference>
<accession>A0A1Q4H6H3</accession>
<dbReference type="InterPro" id="IPR016039">
    <property type="entry name" value="Thiolase-like"/>
</dbReference>
<reference evidence="6 8" key="2">
    <citation type="submission" date="2017-10" db="EMBL/GenBank/DDBJ databases">
        <title>The new phylogeny of genus Mycobacterium.</title>
        <authorList>
            <person name="Tortoli E."/>
            <person name="Trovato A."/>
            <person name="Cirillo D.M."/>
        </authorList>
    </citation>
    <scope>NUCLEOTIDE SEQUENCE [LARGE SCALE GENOMIC DNA]</scope>
    <source>
        <strain evidence="6 8">IP141170001</strain>
    </source>
</reference>
<dbReference type="InterPro" id="IPR001969">
    <property type="entry name" value="Aspartic_peptidase_AS"/>
</dbReference>
<organism evidence="6 8">
    <name type="scientific">Mycolicibacterium diernhoferi</name>
    <dbReference type="NCBI Taxonomy" id="1801"/>
    <lineage>
        <taxon>Bacteria</taxon>
        <taxon>Bacillati</taxon>
        <taxon>Actinomycetota</taxon>
        <taxon>Actinomycetes</taxon>
        <taxon>Mycobacteriales</taxon>
        <taxon>Mycobacteriaceae</taxon>
        <taxon>Mycolicibacterium</taxon>
    </lineage>
</organism>
<evidence type="ECO:0000259" key="4">
    <source>
        <dbReference type="Pfam" id="PF18313"/>
    </source>
</evidence>
<dbReference type="NCBIfam" id="NF006105">
    <property type="entry name" value="PRK08257.1-4"/>
    <property type="match status" value="1"/>
</dbReference>
<dbReference type="Proteomes" id="UP000220340">
    <property type="component" value="Unassembled WGS sequence"/>
</dbReference>
<evidence type="ECO:0000256" key="2">
    <source>
        <dbReference type="ARBA" id="ARBA00022679"/>
    </source>
</evidence>
<protein>
    <submittedName>
        <fullName evidence="6">Acetyl-CoA acetyltransferase</fullName>
    </submittedName>
</protein>
<keyword evidence="3" id="KW-0012">Acyltransferase</keyword>
<name>A0A1Q4H6H3_9MYCO</name>
<evidence type="ECO:0000313" key="5">
    <source>
        <dbReference type="EMBL" id="OPE45579.1"/>
    </source>
</evidence>
<dbReference type="Proteomes" id="UP000191039">
    <property type="component" value="Unassembled WGS sequence"/>
</dbReference>
<evidence type="ECO:0000313" key="7">
    <source>
        <dbReference type="Proteomes" id="UP000191039"/>
    </source>
</evidence>
<dbReference type="PANTHER" id="PTHR18919:SF139">
    <property type="entry name" value="THIOLASE-LIKE PROTEIN TYPE 1 ADDITIONAL C-TERMINAL DOMAIN-CONTAINING PROTEIN"/>
    <property type="match status" value="1"/>
</dbReference>
<dbReference type="PROSITE" id="PS00141">
    <property type="entry name" value="ASP_PROTEASE"/>
    <property type="match status" value="1"/>
</dbReference>
<reference evidence="5 7" key="1">
    <citation type="submission" date="2016-09" db="EMBL/GenBank/DDBJ databases">
        <title>genome sequences of unsequenced Mycobacteria.</title>
        <authorList>
            <person name="Greninger A.L."/>
            <person name="Jerome K.R."/>
            <person name="Mcnair B."/>
            <person name="Wallis C."/>
            <person name="Fang F."/>
        </authorList>
    </citation>
    <scope>NUCLEOTIDE SEQUENCE [LARGE SCALE GENOMIC DNA]</scope>
    <source>
        <strain evidence="5 7">BM1</strain>
    </source>
</reference>